<evidence type="ECO:0000313" key="1">
    <source>
        <dbReference type="EMBL" id="SFS91463.1"/>
    </source>
</evidence>
<sequence length="176" mass="19955">MPVGTVPRVEMIVDELDTYGVERMDDEAIERFLAIQHVGILGLATSGAPYLLPMSFGYDGGTSLYFSFFAGSESRKSDLADRSDTCSFLVYNAETMFHWRSVFLEGTIRRLSEAESTALTETQIPAWQPELFQTADDRDETKLYELEVAEWTGIRHAVRPPMYYERVDRNSTDGTN</sequence>
<dbReference type="RefSeq" id="WP_245779484.1">
    <property type="nucleotide sequence ID" value="NZ_FOZS01000003.1"/>
</dbReference>
<proteinExistence type="predicted"/>
<dbReference type="InterPro" id="IPR024747">
    <property type="entry name" value="Pyridox_Oxase-rel"/>
</dbReference>
<gene>
    <name evidence="1" type="ORF">SAMN04488556_3318</name>
</gene>
<dbReference type="InterPro" id="IPR012349">
    <property type="entry name" value="Split_barrel_FMN-bd"/>
</dbReference>
<dbReference type="Proteomes" id="UP000199199">
    <property type="component" value="Unassembled WGS sequence"/>
</dbReference>
<dbReference type="AlphaFoldDB" id="A0A1I6TQF8"/>
<accession>A0A1I6TQF8</accession>
<dbReference type="SUPFAM" id="SSF50475">
    <property type="entry name" value="FMN-binding split barrel"/>
    <property type="match status" value="1"/>
</dbReference>
<organism evidence="1 2">
    <name type="scientific">Halostagnicola kamekurae</name>
    <dbReference type="NCBI Taxonomy" id="619731"/>
    <lineage>
        <taxon>Archaea</taxon>
        <taxon>Methanobacteriati</taxon>
        <taxon>Methanobacteriota</taxon>
        <taxon>Stenosarchaea group</taxon>
        <taxon>Halobacteria</taxon>
        <taxon>Halobacteriales</taxon>
        <taxon>Natrialbaceae</taxon>
        <taxon>Halostagnicola</taxon>
    </lineage>
</organism>
<dbReference type="Pfam" id="PF12900">
    <property type="entry name" value="Pyridox_ox_2"/>
    <property type="match status" value="1"/>
</dbReference>
<dbReference type="EMBL" id="FOZS01000003">
    <property type="protein sequence ID" value="SFS91463.1"/>
    <property type="molecule type" value="Genomic_DNA"/>
</dbReference>
<reference evidence="2" key="1">
    <citation type="submission" date="2016-10" db="EMBL/GenBank/DDBJ databases">
        <authorList>
            <person name="Varghese N."/>
            <person name="Submissions S."/>
        </authorList>
    </citation>
    <scope>NUCLEOTIDE SEQUENCE [LARGE SCALE GENOMIC DNA]</scope>
    <source>
        <strain evidence="2">DSM 22427</strain>
    </source>
</reference>
<keyword evidence="2" id="KW-1185">Reference proteome</keyword>
<evidence type="ECO:0000313" key="2">
    <source>
        <dbReference type="Proteomes" id="UP000199199"/>
    </source>
</evidence>
<protein>
    <submittedName>
        <fullName evidence="1">Nitroimidazol reductase NimA, pyridoxamine 5'-phosphate oxidase superfamily</fullName>
    </submittedName>
</protein>
<name>A0A1I6TQF8_9EURY</name>
<dbReference type="Gene3D" id="2.30.110.10">
    <property type="entry name" value="Electron Transport, Fmn-binding Protein, Chain A"/>
    <property type="match status" value="1"/>
</dbReference>